<dbReference type="EMBL" id="JAEKMH010000001">
    <property type="protein sequence ID" value="MBJ3784511.1"/>
    <property type="molecule type" value="Genomic_DNA"/>
</dbReference>
<dbReference type="AlphaFoldDB" id="A0A934IWQ3"/>
<proteinExistence type="predicted"/>
<keyword evidence="2" id="KW-1185">Reference proteome</keyword>
<evidence type="ECO:0000313" key="2">
    <source>
        <dbReference type="Proteomes" id="UP000602124"/>
    </source>
</evidence>
<dbReference type="RefSeq" id="WP_198875666.1">
    <property type="nucleotide sequence ID" value="NZ_JAEKMH010000001.1"/>
</dbReference>
<name>A0A934IWQ3_9HYPH</name>
<dbReference type="Proteomes" id="UP000602124">
    <property type="component" value="Unassembled WGS sequence"/>
</dbReference>
<sequence length="114" mass="12165">MKNAKNAPQSATDKLALKPGEAPLITIHKDAVVAAAELIAEGIREQMGWQYKQTSPVLLAELLLKASARPHIEYPGLAALISAYDMLRTVAKAPAINDRSPEGIAIAKLAARAR</sequence>
<reference evidence="1" key="1">
    <citation type="submission" date="2020-12" db="EMBL/GenBank/DDBJ databases">
        <title>Devosia sp. MSA67 isolated from Mo River.</title>
        <authorList>
            <person name="Ma F."/>
            <person name="Zi Z."/>
        </authorList>
    </citation>
    <scope>NUCLEOTIDE SEQUENCE</scope>
    <source>
        <strain evidence="1">MSA67</strain>
    </source>
</reference>
<protein>
    <submittedName>
        <fullName evidence="1">Uncharacterized protein</fullName>
    </submittedName>
</protein>
<evidence type="ECO:0000313" key="1">
    <source>
        <dbReference type="EMBL" id="MBJ3784511.1"/>
    </source>
</evidence>
<organism evidence="1 2">
    <name type="scientific">Devosia sediminis</name>
    <dbReference type="NCBI Taxonomy" id="2798801"/>
    <lineage>
        <taxon>Bacteria</taxon>
        <taxon>Pseudomonadati</taxon>
        <taxon>Pseudomonadota</taxon>
        <taxon>Alphaproteobacteria</taxon>
        <taxon>Hyphomicrobiales</taxon>
        <taxon>Devosiaceae</taxon>
        <taxon>Devosia</taxon>
    </lineage>
</organism>
<gene>
    <name evidence="1" type="ORF">JEQ47_07260</name>
</gene>
<accession>A0A934IWQ3</accession>
<comment type="caution">
    <text evidence="1">The sequence shown here is derived from an EMBL/GenBank/DDBJ whole genome shotgun (WGS) entry which is preliminary data.</text>
</comment>